<feature type="transmembrane region" description="Helical" evidence="6">
    <location>
        <begin position="216"/>
        <end position="236"/>
    </location>
</feature>
<dbReference type="Pfam" id="PF20684">
    <property type="entry name" value="Fung_rhodopsin"/>
    <property type="match status" value="1"/>
</dbReference>
<feature type="transmembrane region" description="Helical" evidence="6">
    <location>
        <begin position="137"/>
        <end position="160"/>
    </location>
</feature>
<evidence type="ECO:0000256" key="2">
    <source>
        <dbReference type="ARBA" id="ARBA00022692"/>
    </source>
</evidence>
<comment type="subcellular location">
    <subcellularLocation>
        <location evidence="1">Membrane</location>
        <topology evidence="1">Multi-pass membrane protein</topology>
    </subcellularLocation>
</comment>
<evidence type="ECO:0000256" key="6">
    <source>
        <dbReference type="SAM" id="Phobius"/>
    </source>
</evidence>
<keyword evidence="4 6" id="KW-0472">Membrane</keyword>
<keyword evidence="2 6" id="KW-0812">Transmembrane</keyword>
<evidence type="ECO:0000256" key="4">
    <source>
        <dbReference type="ARBA" id="ARBA00023136"/>
    </source>
</evidence>
<dbReference type="OrthoDB" id="444631at2759"/>
<comment type="similarity">
    <text evidence="5">Belongs to the SAT4 family.</text>
</comment>
<name>A0A9P4R1Q7_9PLEO</name>
<organism evidence="8 9">
    <name type="scientific">Polyplosphaeria fusca</name>
    <dbReference type="NCBI Taxonomy" id="682080"/>
    <lineage>
        <taxon>Eukaryota</taxon>
        <taxon>Fungi</taxon>
        <taxon>Dikarya</taxon>
        <taxon>Ascomycota</taxon>
        <taxon>Pezizomycotina</taxon>
        <taxon>Dothideomycetes</taxon>
        <taxon>Pleosporomycetidae</taxon>
        <taxon>Pleosporales</taxon>
        <taxon>Tetraplosphaeriaceae</taxon>
        <taxon>Polyplosphaeria</taxon>
    </lineage>
</organism>
<evidence type="ECO:0000313" key="9">
    <source>
        <dbReference type="Proteomes" id="UP000799444"/>
    </source>
</evidence>
<dbReference type="PANTHER" id="PTHR33048:SF47">
    <property type="entry name" value="INTEGRAL MEMBRANE PROTEIN-RELATED"/>
    <property type="match status" value="1"/>
</dbReference>
<evidence type="ECO:0000256" key="1">
    <source>
        <dbReference type="ARBA" id="ARBA00004141"/>
    </source>
</evidence>
<accession>A0A9P4R1Q7</accession>
<feature type="transmembrane region" description="Helical" evidence="6">
    <location>
        <begin position="25"/>
        <end position="46"/>
    </location>
</feature>
<evidence type="ECO:0000256" key="3">
    <source>
        <dbReference type="ARBA" id="ARBA00022989"/>
    </source>
</evidence>
<sequence>MATPPPPIPPEVLEQMAKEDRGPTMLAISYLFTTLALISVVLRFITRIAIVRHIGIEDVFMGVAMVLSIGMAASQVTQVHWGAGKHIVFLEPDQMRNVLIYAFVAILTYCASLTFTKLSILLQYRRIFTYKEMRMTIYIIFGICVALGIESVLTGIFTCVPVDAFWNLEKQSTAICLDRAALYYANAGLGIATDVMVAVLPVKAVWSLRIPKRQKIALVILLTLGLLVCIVSVVRLTALHNMSLHPEDPWYGFSSGYWSCIEVNLAIVCGSAPVLKPLITRFIPQFASRFTNNGATSSQHAHELSHKAKSLELRSKSSAATLDGAASSQGKDLTAGGTKAYEAGGSGSQVDLVVNAQGRVVLNTV</sequence>
<feature type="transmembrane region" description="Helical" evidence="6">
    <location>
        <begin position="256"/>
        <end position="275"/>
    </location>
</feature>
<dbReference type="EMBL" id="ML996113">
    <property type="protein sequence ID" value="KAF2737808.1"/>
    <property type="molecule type" value="Genomic_DNA"/>
</dbReference>
<keyword evidence="9" id="KW-1185">Reference proteome</keyword>
<dbReference type="AlphaFoldDB" id="A0A9P4R1Q7"/>
<feature type="transmembrane region" description="Helical" evidence="6">
    <location>
        <begin position="180"/>
        <end position="204"/>
    </location>
</feature>
<dbReference type="GO" id="GO:0016020">
    <property type="term" value="C:membrane"/>
    <property type="evidence" value="ECO:0007669"/>
    <property type="project" value="UniProtKB-SubCell"/>
</dbReference>
<reference evidence="8" key="1">
    <citation type="journal article" date="2020" name="Stud. Mycol.">
        <title>101 Dothideomycetes genomes: a test case for predicting lifestyles and emergence of pathogens.</title>
        <authorList>
            <person name="Haridas S."/>
            <person name="Albert R."/>
            <person name="Binder M."/>
            <person name="Bloem J."/>
            <person name="Labutti K."/>
            <person name="Salamov A."/>
            <person name="Andreopoulos B."/>
            <person name="Baker S."/>
            <person name="Barry K."/>
            <person name="Bills G."/>
            <person name="Bluhm B."/>
            <person name="Cannon C."/>
            <person name="Castanera R."/>
            <person name="Culley D."/>
            <person name="Daum C."/>
            <person name="Ezra D."/>
            <person name="Gonzalez J."/>
            <person name="Henrissat B."/>
            <person name="Kuo A."/>
            <person name="Liang C."/>
            <person name="Lipzen A."/>
            <person name="Lutzoni F."/>
            <person name="Magnuson J."/>
            <person name="Mondo S."/>
            <person name="Nolan M."/>
            <person name="Ohm R."/>
            <person name="Pangilinan J."/>
            <person name="Park H.-J."/>
            <person name="Ramirez L."/>
            <person name="Alfaro M."/>
            <person name="Sun H."/>
            <person name="Tritt A."/>
            <person name="Yoshinaga Y."/>
            <person name="Zwiers L.-H."/>
            <person name="Turgeon B."/>
            <person name="Goodwin S."/>
            <person name="Spatafora J."/>
            <person name="Crous P."/>
            <person name="Grigoriev I."/>
        </authorList>
    </citation>
    <scope>NUCLEOTIDE SEQUENCE</scope>
    <source>
        <strain evidence="8">CBS 125425</strain>
    </source>
</reference>
<evidence type="ECO:0000259" key="7">
    <source>
        <dbReference type="Pfam" id="PF20684"/>
    </source>
</evidence>
<comment type="caution">
    <text evidence="8">The sequence shown here is derived from an EMBL/GenBank/DDBJ whole genome shotgun (WGS) entry which is preliminary data.</text>
</comment>
<feature type="transmembrane region" description="Helical" evidence="6">
    <location>
        <begin position="58"/>
        <end position="78"/>
    </location>
</feature>
<feature type="domain" description="Rhodopsin" evidence="7">
    <location>
        <begin position="42"/>
        <end position="281"/>
    </location>
</feature>
<dbReference type="PANTHER" id="PTHR33048">
    <property type="entry name" value="PTH11-LIKE INTEGRAL MEMBRANE PROTEIN (AFU_ORTHOLOGUE AFUA_5G11245)"/>
    <property type="match status" value="1"/>
</dbReference>
<keyword evidence="3 6" id="KW-1133">Transmembrane helix</keyword>
<evidence type="ECO:0000313" key="8">
    <source>
        <dbReference type="EMBL" id="KAF2737808.1"/>
    </source>
</evidence>
<evidence type="ECO:0000256" key="5">
    <source>
        <dbReference type="ARBA" id="ARBA00038359"/>
    </source>
</evidence>
<gene>
    <name evidence="8" type="ORF">EJ04DRAFT_590519</name>
</gene>
<feature type="transmembrane region" description="Helical" evidence="6">
    <location>
        <begin position="98"/>
        <end position="116"/>
    </location>
</feature>
<proteinExistence type="inferred from homology"/>
<protein>
    <recommendedName>
        <fullName evidence="7">Rhodopsin domain-containing protein</fullName>
    </recommendedName>
</protein>
<dbReference type="Proteomes" id="UP000799444">
    <property type="component" value="Unassembled WGS sequence"/>
</dbReference>
<dbReference type="InterPro" id="IPR049326">
    <property type="entry name" value="Rhodopsin_dom_fungi"/>
</dbReference>
<dbReference type="InterPro" id="IPR052337">
    <property type="entry name" value="SAT4-like"/>
</dbReference>